<dbReference type="SUPFAM" id="SSF52799">
    <property type="entry name" value="(Phosphotyrosine protein) phosphatases II"/>
    <property type="match status" value="1"/>
</dbReference>
<keyword evidence="6" id="KW-1185">Reference proteome</keyword>
<dbReference type="InterPro" id="IPR000242">
    <property type="entry name" value="PTP_cat"/>
</dbReference>
<dbReference type="SMART" id="SM00194">
    <property type="entry name" value="PTPc"/>
    <property type="match status" value="1"/>
</dbReference>
<dbReference type="PANTHER" id="PTHR46198:SF4">
    <property type="entry name" value="PROTEIN-TYROSINE-PHOSPHATASE"/>
    <property type="match status" value="1"/>
</dbReference>
<evidence type="ECO:0000313" key="5">
    <source>
        <dbReference type="EMBL" id="KAF6038152.1"/>
    </source>
</evidence>
<dbReference type="EMBL" id="VXIV02000461">
    <property type="protein sequence ID" value="KAF6038152.1"/>
    <property type="molecule type" value="Genomic_DNA"/>
</dbReference>
<dbReference type="GO" id="GO:0005829">
    <property type="term" value="C:cytosol"/>
    <property type="evidence" value="ECO:0007669"/>
    <property type="project" value="TreeGrafter"/>
</dbReference>
<dbReference type="GO" id="GO:0004725">
    <property type="term" value="F:protein tyrosine phosphatase activity"/>
    <property type="evidence" value="ECO:0007669"/>
    <property type="project" value="UniProtKB-EC"/>
</dbReference>
<dbReference type="GO" id="GO:0005886">
    <property type="term" value="C:plasma membrane"/>
    <property type="evidence" value="ECO:0007669"/>
    <property type="project" value="TreeGrafter"/>
</dbReference>
<dbReference type="GO" id="GO:0007165">
    <property type="term" value="P:signal transduction"/>
    <property type="evidence" value="ECO:0007669"/>
    <property type="project" value="TreeGrafter"/>
</dbReference>
<dbReference type="InterPro" id="IPR029021">
    <property type="entry name" value="Prot-tyrosine_phosphatase-like"/>
</dbReference>
<evidence type="ECO:0000313" key="6">
    <source>
        <dbReference type="Proteomes" id="UP000593567"/>
    </source>
</evidence>
<dbReference type="Proteomes" id="UP000593567">
    <property type="component" value="Unassembled WGS sequence"/>
</dbReference>
<evidence type="ECO:0000259" key="4">
    <source>
        <dbReference type="PROSITE" id="PS50055"/>
    </source>
</evidence>
<dbReference type="EC" id="3.1.3.48" evidence="1"/>
<accession>A0A7J7KHL0</accession>
<evidence type="ECO:0000256" key="3">
    <source>
        <dbReference type="ARBA" id="ARBA00022912"/>
    </source>
</evidence>
<proteinExistence type="predicted"/>
<keyword evidence="2" id="KW-0378">Hydrolase</keyword>
<dbReference type="Pfam" id="PF00102">
    <property type="entry name" value="Y_phosphatase"/>
    <property type="match status" value="1"/>
</dbReference>
<dbReference type="InterPro" id="IPR008356">
    <property type="entry name" value="Tyr_Pase_KIM-con"/>
</dbReference>
<keyword evidence="3" id="KW-0904">Protein phosphatase</keyword>
<dbReference type="PANTHER" id="PTHR46198">
    <property type="entry name" value="PROTEIN-TYROSINE-PHOSPHATASE"/>
    <property type="match status" value="1"/>
</dbReference>
<dbReference type="OrthoDB" id="10057603at2759"/>
<name>A0A7J7KHL0_BUGNE</name>
<dbReference type="AlphaFoldDB" id="A0A7J7KHL0"/>
<evidence type="ECO:0000256" key="1">
    <source>
        <dbReference type="ARBA" id="ARBA00013064"/>
    </source>
</evidence>
<reference evidence="5" key="1">
    <citation type="submission" date="2020-06" db="EMBL/GenBank/DDBJ databases">
        <title>Draft genome of Bugula neritina, a colonial animal packing powerful symbionts and potential medicines.</title>
        <authorList>
            <person name="Rayko M."/>
        </authorList>
    </citation>
    <scope>NUCLEOTIDE SEQUENCE [LARGE SCALE GENOMIC DNA]</scope>
    <source>
        <strain evidence="5">Kwan_BN1</strain>
    </source>
</reference>
<gene>
    <name evidence="5" type="ORF">EB796_003540</name>
</gene>
<dbReference type="GO" id="GO:0019901">
    <property type="term" value="F:protein kinase binding"/>
    <property type="evidence" value="ECO:0007669"/>
    <property type="project" value="TreeGrafter"/>
</dbReference>
<dbReference type="Gene3D" id="3.90.190.10">
    <property type="entry name" value="Protein tyrosine phosphatase superfamily"/>
    <property type="match status" value="1"/>
</dbReference>
<feature type="domain" description="Tyrosine-protein phosphatase" evidence="4">
    <location>
        <begin position="121"/>
        <end position="201"/>
    </location>
</feature>
<organism evidence="5 6">
    <name type="scientific">Bugula neritina</name>
    <name type="common">Brown bryozoan</name>
    <name type="synonym">Sertularia neritina</name>
    <dbReference type="NCBI Taxonomy" id="10212"/>
    <lineage>
        <taxon>Eukaryota</taxon>
        <taxon>Metazoa</taxon>
        <taxon>Spiralia</taxon>
        <taxon>Lophotrochozoa</taxon>
        <taxon>Bryozoa</taxon>
        <taxon>Gymnolaemata</taxon>
        <taxon>Cheilostomatida</taxon>
        <taxon>Flustrina</taxon>
        <taxon>Buguloidea</taxon>
        <taxon>Bugulidae</taxon>
        <taxon>Bugula</taxon>
    </lineage>
</organism>
<dbReference type="GO" id="GO:0030054">
    <property type="term" value="C:cell junction"/>
    <property type="evidence" value="ECO:0007669"/>
    <property type="project" value="TreeGrafter"/>
</dbReference>
<evidence type="ECO:0000256" key="2">
    <source>
        <dbReference type="ARBA" id="ARBA00022801"/>
    </source>
</evidence>
<dbReference type="PRINTS" id="PR00700">
    <property type="entry name" value="PRTYPHPHTASE"/>
</dbReference>
<sequence length="201" mass="22916">MLVCIIGLVIISVVIFKRHKSQQRRRFMRPSIHHDDNYSLSSLSVTTGEFSTAKRHGNKSFRSTLKTNPGFTTDELSYTNTMTLSKLSTRSLEMDYLEEELKSIPSNMPKMCSLPEGAQAKNRYANVIPLESSRVILTSKPRTGNSQYINANYIKGYNGSPKAYIATQAPLQHTVVDFWTMVWENQSQVIVMLMNWVEDNQ</sequence>
<dbReference type="PROSITE" id="PS50055">
    <property type="entry name" value="TYR_PHOSPHATASE_PTP"/>
    <property type="match status" value="1"/>
</dbReference>
<protein>
    <recommendedName>
        <fullName evidence="1">protein-tyrosine-phosphatase</fullName>
        <ecNumber evidence="1">3.1.3.48</ecNumber>
    </recommendedName>
</protein>
<comment type="caution">
    <text evidence="5">The sequence shown here is derived from an EMBL/GenBank/DDBJ whole genome shotgun (WGS) entry which is preliminary data.</text>
</comment>